<accession>A0AAP0Q5S5</accession>
<reference evidence="2 3" key="1">
    <citation type="submission" date="2024-01" db="EMBL/GenBank/DDBJ databases">
        <title>Genome assemblies of Stephania.</title>
        <authorList>
            <person name="Yang L."/>
        </authorList>
    </citation>
    <scope>NUCLEOTIDE SEQUENCE [LARGE SCALE GENOMIC DNA]</scope>
    <source>
        <strain evidence="2">YNDBR</strain>
        <tissue evidence="2">Leaf</tissue>
    </source>
</reference>
<evidence type="ECO:0000313" key="2">
    <source>
        <dbReference type="EMBL" id="KAK9168772.1"/>
    </source>
</evidence>
<feature type="compositionally biased region" description="Basic and acidic residues" evidence="1">
    <location>
        <begin position="1"/>
        <end position="17"/>
    </location>
</feature>
<organism evidence="2 3">
    <name type="scientific">Stephania yunnanensis</name>
    <dbReference type="NCBI Taxonomy" id="152371"/>
    <lineage>
        <taxon>Eukaryota</taxon>
        <taxon>Viridiplantae</taxon>
        <taxon>Streptophyta</taxon>
        <taxon>Embryophyta</taxon>
        <taxon>Tracheophyta</taxon>
        <taxon>Spermatophyta</taxon>
        <taxon>Magnoliopsida</taxon>
        <taxon>Ranunculales</taxon>
        <taxon>Menispermaceae</taxon>
        <taxon>Menispermoideae</taxon>
        <taxon>Cissampelideae</taxon>
        <taxon>Stephania</taxon>
    </lineage>
</organism>
<feature type="compositionally biased region" description="Basic and acidic residues" evidence="1">
    <location>
        <begin position="26"/>
        <end position="42"/>
    </location>
</feature>
<gene>
    <name evidence="2" type="ORF">Syun_000912</name>
</gene>
<comment type="caution">
    <text evidence="2">The sequence shown here is derived from an EMBL/GenBank/DDBJ whole genome shotgun (WGS) entry which is preliminary data.</text>
</comment>
<name>A0AAP0Q5S5_9MAGN</name>
<dbReference type="AlphaFoldDB" id="A0AAP0Q5S5"/>
<evidence type="ECO:0000256" key="1">
    <source>
        <dbReference type="SAM" id="MobiDB-lite"/>
    </source>
</evidence>
<dbReference type="EMBL" id="JBBNAF010000001">
    <property type="protein sequence ID" value="KAK9168772.1"/>
    <property type="molecule type" value="Genomic_DNA"/>
</dbReference>
<dbReference type="Proteomes" id="UP001420932">
    <property type="component" value="Unassembled WGS sequence"/>
</dbReference>
<proteinExistence type="predicted"/>
<feature type="region of interest" description="Disordered" evidence="1">
    <location>
        <begin position="1"/>
        <end position="107"/>
    </location>
</feature>
<sequence length="107" mass="11919">MTGFGEREEATARKLARESWGCRPAVENEERELTERWSKEQGVRAAEQGGERTCGREASSFAKQGRSRQGSTEEWQLIREERSCGRGARSSGGGAPDISAEEKEEVR</sequence>
<protein>
    <submittedName>
        <fullName evidence="2">Uncharacterized protein</fullName>
    </submittedName>
</protein>
<evidence type="ECO:0000313" key="3">
    <source>
        <dbReference type="Proteomes" id="UP001420932"/>
    </source>
</evidence>
<keyword evidence="3" id="KW-1185">Reference proteome</keyword>